<evidence type="ECO:0000313" key="3">
    <source>
        <dbReference type="EMBL" id="CSB93541.1"/>
    </source>
</evidence>
<accession>A0A655Q784</accession>
<evidence type="ECO:0000313" key="2">
    <source>
        <dbReference type="EMBL" id="CSB76712.1"/>
    </source>
</evidence>
<protein>
    <submittedName>
        <fullName evidence="1">Uncharacterized protein</fullName>
    </submittedName>
</protein>
<evidence type="ECO:0000313" key="5">
    <source>
        <dbReference type="Proteomes" id="UP000044806"/>
    </source>
</evidence>
<dbReference type="Proteomes" id="UP000044806">
    <property type="component" value="Unassembled WGS sequence"/>
</dbReference>
<gene>
    <name evidence="1" type="ORF">ERS013165_01648</name>
    <name evidence="3" type="ORF">ERS013200_00085</name>
    <name evidence="2" type="ORF">ERS013201_00897</name>
</gene>
<dbReference type="EMBL" id="CWQY01000001">
    <property type="protein sequence ID" value="CSB93541.1"/>
    <property type="molecule type" value="Genomic_DNA"/>
</dbReference>
<name>A0A655Q784_VIBCL</name>
<evidence type="ECO:0000313" key="4">
    <source>
        <dbReference type="Proteomes" id="UP000041770"/>
    </source>
</evidence>
<sequence length="74" mass="8540">MLKGFTDQAIIFIALNRGDLTGKRSTATKVAEHRLHDIDLVEIDITQRRSIVFHSFVLLAKVFQRVYRVIESLQ</sequence>
<dbReference type="EMBL" id="CWOW01000007">
    <property type="protein sequence ID" value="CSA46654.1"/>
    <property type="molecule type" value="Genomic_DNA"/>
</dbReference>
<evidence type="ECO:0000313" key="1">
    <source>
        <dbReference type="EMBL" id="CSA46654.1"/>
    </source>
</evidence>
<organism evidence="1 5">
    <name type="scientific">Vibrio cholerae</name>
    <dbReference type="NCBI Taxonomy" id="666"/>
    <lineage>
        <taxon>Bacteria</taxon>
        <taxon>Pseudomonadati</taxon>
        <taxon>Pseudomonadota</taxon>
        <taxon>Gammaproteobacteria</taxon>
        <taxon>Vibrionales</taxon>
        <taxon>Vibrionaceae</taxon>
        <taxon>Vibrio</taxon>
    </lineage>
</organism>
<evidence type="ECO:0000313" key="6">
    <source>
        <dbReference type="Proteomes" id="UP000046067"/>
    </source>
</evidence>
<dbReference type="Proteomes" id="UP000041770">
    <property type="component" value="Unassembled WGS sequence"/>
</dbReference>
<reference evidence="4 5" key="1">
    <citation type="submission" date="2015-07" db="EMBL/GenBank/DDBJ databases">
        <authorList>
            <consortium name="Pathogen Informatics"/>
        </authorList>
    </citation>
    <scope>NUCLEOTIDE SEQUENCE [LARGE SCALE GENOMIC DNA]</scope>
    <source>
        <strain evidence="3 4">A316</strain>
        <strain evidence="2 6">A325</strain>
        <strain evidence="1 5">A51</strain>
    </source>
</reference>
<dbReference type="Proteomes" id="UP000046067">
    <property type="component" value="Unassembled WGS sequence"/>
</dbReference>
<proteinExistence type="predicted"/>
<dbReference type="AlphaFoldDB" id="A0A655Q784"/>
<dbReference type="EMBL" id="CWQJ01000004">
    <property type="protein sequence ID" value="CSB76712.1"/>
    <property type="molecule type" value="Genomic_DNA"/>
</dbReference>